<proteinExistence type="predicted"/>
<gene>
    <name evidence="1" type="ORF">CDAR_501</name>
</gene>
<dbReference type="Proteomes" id="UP001054837">
    <property type="component" value="Unassembled WGS sequence"/>
</dbReference>
<evidence type="ECO:0000313" key="2">
    <source>
        <dbReference type="Proteomes" id="UP001054837"/>
    </source>
</evidence>
<dbReference type="EMBL" id="BPLQ01011078">
    <property type="protein sequence ID" value="GIY55401.1"/>
    <property type="molecule type" value="Genomic_DNA"/>
</dbReference>
<accession>A0AAV4UCD4</accession>
<dbReference type="AlphaFoldDB" id="A0AAV4UCD4"/>
<sequence>MSNRLHIHIPVDGLEASGPLICLIFRIRSFRIDTSEAFQRIYPLELNSTEILRDVAELIQSISNTTRKSHDVAEVSETSTDFDSKRNSVFFFITFLFKNPL</sequence>
<organism evidence="1 2">
    <name type="scientific">Caerostris darwini</name>
    <dbReference type="NCBI Taxonomy" id="1538125"/>
    <lineage>
        <taxon>Eukaryota</taxon>
        <taxon>Metazoa</taxon>
        <taxon>Ecdysozoa</taxon>
        <taxon>Arthropoda</taxon>
        <taxon>Chelicerata</taxon>
        <taxon>Arachnida</taxon>
        <taxon>Araneae</taxon>
        <taxon>Araneomorphae</taxon>
        <taxon>Entelegynae</taxon>
        <taxon>Araneoidea</taxon>
        <taxon>Araneidae</taxon>
        <taxon>Caerostris</taxon>
    </lineage>
</organism>
<name>A0AAV4UCD4_9ARAC</name>
<protein>
    <submittedName>
        <fullName evidence="1">Uncharacterized protein</fullName>
    </submittedName>
</protein>
<comment type="caution">
    <text evidence="1">The sequence shown here is derived from an EMBL/GenBank/DDBJ whole genome shotgun (WGS) entry which is preliminary data.</text>
</comment>
<evidence type="ECO:0000313" key="1">
    <source>
        <dbReference type="EMBL" id="GIY55401.1"/>
    </source>
</evidence>
<reference evidence="1 2" key="1">
    <citation type="submission" date="2021-06" db="EMBL/GenBank/DDBJ databases">
        <title>Caerostris darwini draft genome.</title>
        <authorList>
            <person name="Kono N."/>
            <person name="Arakawa K."/>
        </authorList>
    </citation>
    <scope>NUCLEOTIDE SEQUENCE [LARGE SCALE GENOMIC DNA]</scope>
</reference>
<keyword evidence="2" id="KW-1185">Reference proteome</keyword>